<dbReference type="AlphaFoldDB" id="A0A6P3YWH7"/>
<gene>
    <name evidence="4" type="primary">LOC107405753</name>
</gene>
<evidence type="ECO:0000256" key="1">
    <source>
        <dbReference type="ARBA" id="ARBA00009861"/>
    </source>
</evidence>
<dbReference type="RefSeq" id="XP_015868327.3">
    <property type="nucleotide sequence ID" value="XM_016012841.4"/>
</dbReference>
<dbReference type="GO" id="GO:0009836">
    <property type="term" value="P:fruit ripening, climacteric"/>
    <property type="evidence" value="ECO:0007669"/>
    <property type="project" value="UniProtKB-ARBA"/>
</dbReference>
<dbReference type="InterPro" id="IPR050898">
    <property type="entry name" value="Plant_acyltransferase"/>
</dbReference>
<dbReference type="InterPro" id="IPR023213">
    <property type="entry name" value="CAT-like_dom_sf"/>
</dbReference>
<protein>
    <submittedName>
        <fullName evidence="4">Methanol O-anthraniloyltransferase-like</fullName>
    </submittedName>
</protein>
<evidence type="ECO:0000313" key="4">
    <source>
        <dbReference type="RefSeq" id="XP_015868327.3"/>
    </source>
</evidence>
<dbReference type="Gene3D" id="3.30.559.10">
    <property type="entry name" value="Chloramphenicol acetyltransferase-like domain"/>
    <property type="match status" value="2"/>
</dbReference>
<dbReference type="GO" id="GO:0016740">
    <property type="term" value="F:transferase activity"/>
    <property type="evidence" value="ECO:0007669"/>
    <property type="project" value="UniProtKB-KW"/>
</dbReference>
<dbReference type="PANTHER" id="PTHR31147:SF66">
    <property type="entry name" value="OS05G0315700 PROTEIN"/>
    <property type="match status" value="1"/>
</dbReference>
<comment type="similarity">
    <text evidence="1">Belongs to the plant acyltransferase family.</text>
</comment>
<dbReference type="KEGG" id="zju:107405753"/>
<reference evidence="4" key="1">
    <citation type="submission" date="2025-08" db="UniProtKB">
        <authorList>
            <consortium name="RefSeq"/>
        </authorList>
    </citation>
    <scope>IDENTIFICATION</scope>
    <source>
        <tissue evidence="4">Seedling</tissue>
    </source>
</reference>
<organism evidence="3 4">
    <name type="scientific">Ziziphus jujuba</name>
    <name type="common">Chinese jujube</name>
    <name type="synonym">Ziziphus sativa</name>
    <dbReference type="NCBI Taxonomy" id="326968"/>
    <lineage>
        <taxon>Eukaryota</taxon>
        <taxon>Viridiplantae</taxon>
        <taxon>Streptophyta</taxon>
        <taxon>Embryophyta</taxon>
        <taxon>Tracheophyta</taxon>
        <taxon>Spermatophyta</taxon>
        <taxon>Magnoliopsida</taxon>
        <taxon>eudicotyledons</taxon>
        <taxon>Gunneridae</taxon>
        <taxon>Pentapetalae</taxon>
        <taxon>rosids</taxon>
        <taxon>fabids</taxon>
        <taxon>Rosales</taxon>
        <taxon>Rhamnaceae</taxon>
        <taxon>Paliureae</taxon>
        <taxon>Ziziphus</taxon>
    </lineage>
</organism>
<dbReference type="Proteomes" id="UP001652623">
    <property type="component" value="Chromosome 6"/>
</dbReference>
<dbReference type="Pfam" id="PF02458">
    <property type="entry name" value="Transferase"/>
    <property type="match status" value="1"/>
</dbReference>
<dbReference type="GeneID" id="107405753"/>
<evidence type="ECO:0000256" key="2">
    <source>
        <dbReference type="ARBA" id="ARBA00022679"/>
    </source>
</evidence>
<proteinExistence type="inferred from homology"/>
<keyword evidence="3" id="KW-1185">Reference proteome</keyword>
<name>A0A6P3YWH7_ZIZJJ</name>
<accession>A0A6P3YWH7</accession>
<dbReference type="PANTHER" id="PTHR31147">
    <property type="entry name" value="ACYL TRANSFERASE 4"/>
    <property type="match status" value="1"/>
</dbReference>
<evidence type="ECO:0000313" key="3">
    <source>
        <dbReference type="Proteomes" id="UP001652623"/>
    </source>
</evidence>
<dbReference type="InParanoid" id="A0A6P3YWH7"/>
<sequence>METVTPISNLTFKVKRREPDLIVPSKPTPHEVKKLSDVDNQKALRLHTVAVWFYKNSPSMEGKDPVKVIREAIGKALVYYYPLAGRLKEDSNGKLMVDCNAKGVYFIEADADVNLEQLGHKIIQPPFPYLHEVLYSVPGSNKVVDAPLWLIQVTRLRCGGFIVATTHNHTMVDAFGVGLFMNAVGEMARGAQYPSVVPVWHRELLDARKPPRVTRIHHEYQRDINDAKLDIDMTNLSYLSFVFGPDQIKAIRKHLPPHLASCSRFELITACIWKCRTLALNLDPEEVVQVTCAFNGRGKNFGLNLPVGYYGNAVFFLNAISKAGVLCKNPLGYAVELLKKARSEMDEGHIRSVTDFIVTKQPPNYKIKGNFIVSDLTKVGLGEVDFGWGLAEFGGNPRSYPMVTHYEHHRSDNNVGDKIVVPMCLPLLDMERFKEEMKKMIDGTTNTYETINQPVKNNIKSML</sequence>
<keyword evidence="2" id="KW-0808">Transferase</keyword>